<evidence type="ECO:0000313" key="2">
    <source>
        <dbReference type="Proteomes" id="UP001652581"/>
    </source>
</evidence>
<evidence type="ECO:0000256" key="1">
    <source>
        <dbReference type="SAM" id="MobiDB-lite"/>
    </source>
</evidence>
<proteinExistence type="predicted"/>
<dbReference type="Proteomes" id="UP001652581">
    <property type="component" value="Chromosome 5"/>
</dbReference>
<reference evidence="3" key="1">
    <citation type="submission" date="2025-08" db="UniProtKB">
        <authorList>
            <consortium name="RefSeq"/>
        </authorList>
    </citation>
    <scope>IDENTIFICATION</scope>
</reference>
<dbReference type="GeneID" id="140696304"/>
<feature type="compositionally biased region" description="Low complexity" evidence="1">
    <location>
        <begin position="200"/>
        <end position="214"/>
    </location>
</feature>
<feature type="region of interest" description="Disordered" evidence="1">
    <location>
        <begin position="22"/>
        <end position="53"/>
    </location>
</feature>
<dbReference type="RefSeq" id="XP_072816843.1">
    <property type="nucleotide sequence ID" value="XM_072960742.1"/>
</dbReference>
<name>A0ABM5D7F9_VICPA</name>
<gene>
    <name evidence="3" type="primary">LOC140696304</name>
</gene>
<feature type="compositionally biased region" description="Low complexity" evidence="1">
    <location>
        <begin position="93"/>
        <end position="115"/>
    </location>
</feature>
<evidence type="ECO:0000313" key="3">
    <source>
        <dbReference type="RefSeq" id="XP_072816843.1"/>
    </source>
</evidence>
<accession>A0ABM5D7F9</accession>
<feature type="region of interest" description="Disordered" evidence="1">
    <location>
        <begin position="93"/>
        <end position="136"/>
    </location>
</feature>
<sequence length="242" mass="24964">MLRYFPSLPALRHRASKAHWRASEQCAARDHPVPSPQTEALGTAGQGTQAGSGTASSAALLHSAQDPCLVAVTMVMGAWTALPLQGPRLAVGPLPSRPAAQPPSRAAARPLSQRPYCWSPSRGSALQAAGGGGAQTRERGQCAWTLGGSRALLDQLPEEERGLGSGPPLAVASAAVAEQGSAAPFPLLGRSGSPVPPPSGSGSPTGPSTTQGPGQWQRAQHHPDRPAQMRYRVRGLGRPGWN</sequence>
<feature type="region of interest" description="Disordered" evidence="1">
    <location>
        <begin position="183"/>
        <end position="242"/>
    </location>
</feature>
<protein>
    <submittedName>
        <fullName evidence="3">Uncharacterized protein</fullName>
    </submittedName>
</protein>
<keyword evidence="2" id="KW-1185">Reference proteome</keyword>
<organism evidence="2 3">
    <name type="scientific">Vicugna pacos</name>
    <name type="common">Alpaca</name>
    <name type="synonym">Lama pacos</name>
    <dbReference type="NCBI Taxonomy" id="30538"/>
    <lineage>
        <taxon>Eukaryota</taxon>
        <taxon>Metazoa</taxon>
        <taxon>Chordata</taxon>
        <taxon>Craniata</taxon>
        <taxon>Vertebrata</taxon>
        <taxon>Euteleostomi</taxon>
        <taxon>Mammalia</taxon>
        <taxon>Eutheria</taxon>
        <taxon>Laurasiatheria</taxon>
        <taxon>Artiodactyla</taxon>
        <taxon>Tylopoda</taxon>
        <taxon>Camelidae</taxon>
        <taxon>Vicugna</taxon>
    </lineage>
</organism>